<dbReference type="OrthoDB" id="20015at10239"/>
<evidence type="ECO:0000313" key="4">
    <source>
        <dbReference type="Proteomes" id="UP000246186"/>
    </source>
</evidence>
<dbReference type="RefSeq" id="YP_195092.1">
    <property type="nucleotide sequence ID" value="NC_006820.1"/>
</dbReference>
<keyword evidence="3" id="KW-1185">Reference proteome</keyword>
<evidence type="ECO:0000313" key="3">
    <source>
        <dbReference type="Proteomes" id="UP000000994"/>
    </source>
</evidence>
<reference evidence="1 3" key="1">
    <citation type="journal article" date="2004" name="Proc. Natl. Acad. Sci. U.S.A.">
        <title>Genetic organization of the psbAD region in phages infecting marine Synechococcus strains.</title>
        <authorList>
            <person name="Millard A."/>
            <person name="Clokie M.R."/>
            <person name="Shub D.A."/>
            <person name="Mann N.H."/>
        </authorList>
    </citation>
    <scope>NUCLEOTIDE SEQUENCE [LARGE SCALE GENOMIC DNA]</scope>
</reference>
<evidence type="ECO:0000313" key="1">
    <source>
        <dbReference type="EMBL" id="CAF34122.1"/>
    </source>
</evidence>
<dbReference type="Proteomes" id="UP000000994">
    <property type="component" value="Segment"/>
</dbReference>
<evidence type="ECO:0000313" key="2">
    <source>
        <dbReference type="EMBL" id="CFW42169.1"/>
    </source>
</evidence>
<organism evidence="1 3">
    <name type="scientific">Synechococcus phage S-PM2</name>
    <dbReference type="NCBI Taxonomy" id="238854"/>
    <lineage>
        <taxon>Viruses</taxon>
        <taxon>Duplodnaviria</taxon>
        <taxon>Heunggongvirae</taxon>
        <taxon>Uroviricota</taxon>
        <taxon>Caudoviricetes</taxon>
        <taxon>Pantevenvirales</taxon>
        <taxon>Kyanoviridae</taxon>
        <taxon>Nodensvirus</taxon>
        <taxon>Nodensvirus spm2</taxon>
    </lineage>
</organism>
<gene>
    <name evidence="2" type="ORF">S-PM2d058</name>
    <name evidence="1" type="ORF">S-PM2p058</name>
</gene>
<reference evidence="1 3" key="2">
    <citation type="journal article" date="2005" name="J. Bacteriol.">
        <title>The genome of S-PM2, a 'photosynthetic' T4-type bacteriophage that infects marine Synechococcus strains.</title>
        <authorList>
            <person name="Mann N.H."/>
            <person name="Clokie M.R."/>
            <person name="Millard A."/>
            <person name="Cook A."/>
            <person name="Wilson W.H."/>
            <person name="Wheatley P.J."/>
            <person name="Letarov A."/>
            <person name="Krisch H.M."/>
        </authorList>
    </citation>
    <scope>NUCLEOTIDE SEQUENCE</scope>
</reference>
<reference evidence="2" key="4">
    <citation type="submission" date="2015-02" db="EMBL/GenBank/DDBJ databases">
        <authorList>
            <person name="Chooi Y.-H."/>
        </authorList>
    </citation>
    <scope>NUCLEOTIDE SEQUENCE</scope>
</reference>
<reference evidence="2 4" key="3">
    <citation type="journal article" date="2015" name="PLoS ONE">
        <title>Spontaneous Deletion of an "ORFanage" Region Facilitates Host Adaptation in a "Photosynthetic" Cyanophage.</title>
        <authorList>
            <person name="Puxty R.J."/>
            <person name="Perez-Sepulveda B."/>
            <person name="Rihtman B."/>
            <person name="Evans D.J."/>
            <person name="Millard A.D."/>
            <person name="Scanlan D.J."/>
        </authorList>
    </citation>
    <scope>NUCLEOTIDE SEQUENCE [LARGE SCALE GENOMIC DNA]</scope>
</reference>
<name>Q5GQX8_BPSYP</name>
<organismHost>
    <name type="scientific">Synechococcus</name>
    <dbReference type="NCBI Taxonomy" id="1129"/>
</organismHost>
<accession>Q5GQX8</accession>
<proteinExistence type="predicted"/>
<protein>
    <submittedName>
        <fullName evidence="1">Hypothetical-Protein / belonging to T4-LIKE GC: 801</fullName>
    </submittedName>
</protein>
<dbReference type="Proteomes" id="UP000246186">
    <property type="component" value="Genome"/>
</dbReference>
<dbReference type="EMBL" id="AJ630128">
    <property type="protein sequence ID" value="CAF34122.1"/>
    <property type="molecule type" value="Genomic_DNA"/>
</dbReference>
<dbReference type="KEGG" id="vg:3260361"/>
<dbReference type="EMBL" id="LN828717">
    <property type="protein sequence ID" value="CFW42169.1"/>
    <property type="molecule type" value="Genomic_DNA"/>
</dbReference>
<sequence length="75" mass="8579">MNIIADHVAQLVRFKQPVKGPVIQPLPPQDEDLASKYWRYFSKFPNEFASGLAKALPPGLEFVQYDHLTNQLIIQ</sequence>